<feature type="transmembrane region" description="Helical" evidence="7">
    <location>
        <begin position="75"/>
        <end position="93"/>
    </location>
</feature>
<evidence type="ECO:0000256" key="6">
    <source>
        <dbReference type="ARBA" id="ARBA00023136"/>
    </source>
</evidence>
<evidence type="ECO:0000256" key="4">
    <source>
        <dbReference type="ARBA" id="ARBA00022692"/>
    </source>
</evidence>
<feature type="transmembrane region" description="Helical" evidence="7">
    <location>
        <begin position="232"/>
        <end position="251"/>
    </location>
</feature>
<dbReference type="EMBL" id="LS483250">
    <property type="protein sequence ID" value="SQD76969.1"/>
    <property type="molecule type" value="Genomic_DNA"/>
</dbReference>
<keyword evidence="4 7" id="KW-0812">Transmembrane</keyword>
<dbReference type="InterPro" id="IPR002656">
    <property type="entry name" value="Acyl_transf_3_dom"/>
</dbReference>
<dbReference type="Pfam" id="PF01757">
    <property type="entry name" value="Acyl_transf_3"/>
    <property type="match status" value="1"/>
</dbReference>
<dbReference type="Proteomes" id="UP000250163">
    <property type="component" value="Chromosome MORIYA"/>
</dbReference>
<sequence>MQFINNFRGIAILLIMLIHAIGTINNDDSMILYGIGLLLDNTTILFVVVAGYLFSSLSTNFNYLKYLKHKFKIIIIPYFFVSLPAIFIYLSGLKTTHFWIDMNWFNSLGLVYQYVYFMLSGAHLLTLWFIPMIIPIYLFSPSFLYIKNKQLLGVFFILSLIPALWFGRPEFSINNVIWTVYFLPTYVLGMLLWQQPRIYEALTKYSGVLLVGYIVVYLWLSWDSAFSSSVDLLWKMVLAVILIAVTKRYLAKKNKCLNMFARLSFYLYFVHGYFISTIRIVYNQYLSVEVTGLFAACASFALTLILSLSSFVIIKLILKEKSKIFIGL</sequence>
<evidence type="ECO:0000259" key="8">
    <source>
        <dbReference type="Pfam" id="PF01757"/>
    </source>
</evidence>
<proteinExistence type="inferred from homology"/>
<dbReference type="AlphaFoldDB" id="A0A330LK25"/>
<dbReference type="OrthoDB" id="7579632at2"/>
<evidence type="ECO:0000256" key="5">
    <source>
        <dbReference type="ARBA" id="ARBA00022989"/>
    </source>
</evidence>
<evidence type="ECO:0000256" key="1">
    <source>
        <dbReference type="ARBA" id="ARBA00004651"/>
    </source>
</evidence>
<evidence type="ECO:0000313" key="10">
    <source>
        <dbReference type="Proteomes" id="UP000250163"/>
    </source>
</evidence>
<feature type="transmembrane region" description="Helical" evidence="7">
    <location>
        <begin position="30"/>
        <end position="54"/>
    </location>
</feature>
<evidence type="ECO:0000256" key="2">
    <source>
        <dbReference type="ARBA" id="ARBA00007400"/>
    </source>
</evidence>
<comment type="similarity">
    <text evidence="2">Belongs to the acyltransferase 3 family.</text>
</comment>
<feature type="transmembrane region" description="Helical" evidence="7">
    <location>
        <begin position="293"/>
        <end position="318"/>
    </location>
</feature>
<feature type="domain" description="Acyltransferase 3" evidence="8">
    <location>
        <begin position="2"/>
        <end position="308"/>
    </location>
</feature>
<dbReference type="RefSeq" id="WP_112712375.1">
    <property type="nucleotide sequence ID" value="NZ_LS483250.1"/>
</dbReference>
<keyword evidence="3" id="KW-1003">Cell membrane</keyword>
<dbReference type="PANTHER" id="PTHR40074">
    <property type="entry name" value="O-ACETYLTRANSFERASE WECH"/>
    <property type="match status" value="1"/>
</dbReference>
<dbReference type="PANTHER" id="PTHR40074:SF2">
    <property type="entry name" value="O-ACETYLTRANSFERASE WECH"/>
    <property type="match status" value="1"/>
</dbReference>
<keyword evidence="5 7" id="KW-1133">Transmembrane helix</keyword>
<feature type="transmembrane region" description="Helical" evidence="7">
    <location>
        <begin position="113"/>
        <end position="139"/>
    </location>
</feature>
<protein>
    <recommendedName>
        <fullName evidence="8">Acyltransferase 3 domain-containing protein</fullName>
    </recommendedName>
</protein>
<dbReference type="KEGG" id="mya:MORIYA_0491"/>
<feature type="transmembrane region" description="Helical" evidence="7">
    <location>
        <begin position="151"/>
        <end position="167"/>
    </location>
</feature>
<comment type="subcellular location">
    <subcellularLocation>
        <location evidence="1">Cell membrane</location>
        <topology evidence="1">Multi-pass membrane protein</topology>
    </subcellularLocation>
</comment>
<feature type="transmembrane region" description="Helical" evidence="7">
    <location>
        <begin position="263"/>
        <end position="281"/>
    </location>
</feature>
<feature type="transmembrane region" description="Helical" evidence="7">
    <location>
        <begin position="7"/>
        <end position="24"/>
    </location>
</feature>
<evidence type="ECO:0000313" key="9">
    <source>
        <dbReference type="EMBL" id="SQD76969.1"/>
    </source>
</evidence>
<keyword evidence="6 7" id="KW-0472">Membrane</keyword>
<dbReference type="GO" id="GO:0005886">
    <property type="term" value="C:plasma membrane"/>
    <property type="evidence" value="ECO:0007669"/>
    <property type="project" value="UniProtKB-SubCell"/>
</dbReference>
<accession>A0A330LK25</accession>
<keyword evidence="10" id="KW-1185">Reference proteome</keyword>
<dbReference type="GO" id="GO:0016413">
    <property type="term" value="F:O-acetyltransferase activity"/>
    <property type="evidence" value="ECO:0007669"/>
    <property type="project" value="TreeGrafter"/>
</dbReference>
<gene>
    <name evidence="9" type="ORF">MORIYA_0491</name>
</gene>
<feature type="transmembrane region" description="Helical" evidence="7">
    <location>
        <begin position="173"/>
        <end position="193"/>
    </location>
</feature>
<dbReference type="GO" id="GO:0009246">
    <property type="term" value="P:enterobacterial common antigen biosynthetic process"/>
    <property type="evidence" value="ECO:0007669"/>
    <property type="project" value="TreeGrafter"/>
</dbReference>
<feature type="transmembrane region" description="Helical" evidence="7">
    <location>
        <begin position="202"/>
        <end position="220"/>
    </location>
</feature>
<reference evidence="10" key="1">
    <citation type="submission" date="2018-05" db="EMBL/GenBank/DDBJ databases">
        <authorList>
            <person name="Cea G.-C."/>
            <person name="William W."/>
        </authorList>
    </citation>
    <scope>NUCLEOTIDE SEQUENCE [LARGE SCALE GENOMIC DNA]</scope>
    <source>
        <strain evidence="10">DB21MT 5</strain>
    </source>
</reference>
<evidence type="ECO:0000256" key="7">
    <source>
        <dbReference type="SAM" id="Phobius"/>
    </source>
</evidence>
<evidence type="ECO:0000256" key="3">
    <source>
        <dbReference type="ARBA" id="ARBA00022475"/>
    </source>
</evidence>
<organism evidence="9 10">
    <name type="scientific">Moritella yayanosii</name>
    <dbReference type="NCBI Taxonomy" id="69539"/>
    <lineage>
        <taxon>Bacteria</taxon>
        <taxon>Pseudomonadati</taxon>
        <taxon>Pseudomonadota</taxon>
        <taxon>Gammaproteobacteria</taxon>
        <taxon>Alteromonadales</taxon>
        <taxon>Moritellaceae</taxon>
        <taxon>Moritella</taxon>
    </lineage>
</organism>
<name>A0A330LK25_9GAMM</name>